<reference evidence="3" key="1">
    <citation type="submission" date="2021-02" db="EMBL/GenBank/DDBJ databases">
        <title>Natrosporangium hydrolyticum gen. nov., sp. nov, a haloalkaliphilic actinobacterium from a soda solonchak soil.</title>
        <authorList>
            <person name="Sorokin D.Y."/>
            <person name="Khijniak T.V."/>
            <person name="Zakharycheva A.P."/>
            <person name="Boueva O.V."/>
            <person name="Ariskina E.V."/>
            <person name="Hahnke R.L."/>
            <person name="Bunk B."/>
            <person name="Sproer C."/>
            <person name="Schumann P."/>
            <person name="Evtushenko L.I."/>
            <person name="Kublanov I.V."/>
        </authorList>
    </citation>
    <scope>NUCLEOTIDE SEQUENCE</scope>
    <source>
        <strain evidence="3">DSM 106523</strain>
    </source>
</reference>
<name>A0A895Y5B3_9ACTN</name>
<dbReference type="InterPro" id="IPR001173">
    <property type="entry name" value="Glyco_trans_2-like"/>
</dbReference>
<dbReference type="EMBL" id="CP070499">
    <property type="protein sequence ID" value="QSB12894.1"/>
    <property type="molecule type" value="Genomic_DNA"/>
</dbReference>
<evidence type="ECO:0000313" key="4">
    <source>
        <dbReference type="Proteomes" id="UP000662857"/>
    </source>
</evidence>
<gene>
    <name evidence="3" type="ORF">JQS43_14555</name>
</gene>
<dbReference type="PANTHER" id="PTHR43685:SF2">
    <property type="entry name" value="GLYCOSYLTRANSFERASE 2-LIKE DOMAIN-CONTAINING PROTEIN"/>
    <property type="match status" value="1"/>
</dbReference>
<keyword evidence="1" id="KW-1133">Transmembrane helix</keyword>
<dbReference type="SUPFAM" id="SSF53448">
    <property type="entry name" value="Nucleotide-diphospho-sugar transferases"/>
    <property type="match status" value="1"/>
</dbReference>
<proteinExistence type="predicted"/>
<keyword evidence="1" id="KW-0812">Transmembrane</keyword>
<feature type="transmembrane region" description="Helical" evidence="1">
    <location>
        <begin position="263"/>
        <end position="283"/>
    </location>
</feature>
<dbReference type="InterPro" id="IPR050834">
    <property type="entry name" value="Glycosyltransf_2"/>
</dbReference>
<evidence type="ECO:0000313" key="3">
    <source>
        <dbReference type="EMBL" id="QSB12894.1"/>
    </source>
</evidence>
<dbReference type="Proteomes" id="UP000662857">
    <property type="component" value="Chromosome"/>
</dbReference>
<evidence type="ECO:0000256" key="1">
    <source>
        <dbReference type="SAM" id="Phobius"/>
    </source>
</evidence>
<dbReference type="PANTHER" id="PTHR43685">
    <property type="entry name" value="GLYCOSYLTRANSFERASE"/>
    <property type="match status" value="1"/>
</dbReference>
<dbReference type="CDD" id="cd00761">
    <property type="entry name" value="Glyco_tranf_GTA_type"/>
    <property type="match status" value="1"/>
</dbReference>
<dbReference type="RefSeq" id="WP_239674939.1">
    <property type="nucleotide sequence ID" value="NZ_CP070499.1"/>
</dbReference>
<organism evidence="3 4">
    <name type="scientific">Natronosporangium hydrolyticum</name>
    <dbReference type="NCBI Taxonomy" id="2811111"/>
    <lineage>
        <taxon>Bacteria</taxon>
        <taxon>Bacillati</taxon>
        <taxon>Actinomycetota</taxon>
        <taxon>Actinomycetes</taxon>
        <taxon>Micromonosporales</taxon>
        <taxon>Micromonosporaceae</taxon>
        <taxon>Natronosporangium</taxon>
    </lineage>
</organism>
<accession>A0A895Y5B3</accession>
<dbReference type="KEGG" id="nhy:JQS43_14555"/>
<keyword evidence="1" id="KW-0472">Membrane</keyword>
<dbReference type="Gene3D" id="3.90.550.10">
    <property type="entry name" value="Spore Coat Polysaccharide Biosynthesis Protein SpsA, Chain A"/>
    <property type="match status" value="1"/>
</dbReference>
<keyword evidence="4" id="KW-1185">Reference proteome</keyword>
<dbReference type="InterPro" id="IPR029044">
    <property type="entry name" value="Nucleotide-diphossugar_trans"/>
</dbReference>
<evidence type="ECO:0000259" key="2">
    <source>
        <dbReference type="Pfam" id="PF00535"/>
    </source>
</evidence>
<feature type="transmembrane region" description="Helical" evidence="1">
    <location>
        <begin position="295"/>
        <end position="318"/>
    </location>
</feature>
<sequence>MTGSGSALVSVVIPSFNTARTIGLCLESVLAQTYPDIEVVVVDDASTDATAEIAERYGCLVIRRSRNQGPAVSRNRGIAASSGEIVFFLDSDVALAPDAVENAVRVLTENPSYGAVWGIYGARPLVDDGLVERVQVLRAHYRQRRKLGPTSIGHFAGGAVRRVVIDRLGGFDERLSANYNEDTEYGLRIADHFPMVRTDTVIGYHDDDHQVSAILRKYLRRAASLVPLFITRRGLRPGREATHRPPEIAAAFLATATLPLPAFSWYLAVAPLGFAAAFIVADLRMLAFVRQTAGWRLLAPCVSLGYLYSLGISVAALYGSLRYLVDPTFRRRYQLP</sequence>
<feature type="domain" description="Glycosyltransferase 2-like" evidence="2">
    <location>
        <begin position="10"/>
        <end position="168"/>
    </location>
</feature>
<protein>
    <submittedName>
        <fullName evidence="3">Glycosyltransferase family 2 protein</fullName>
    </submittedName>
</protein>
<dbReference type="Pfam" id="PF00535">
    <property type="entry name" value="Glycos_transf_2"/>
    <property type="match status" value="1"/>
</dbReference>
<dbReference type="AlphaFoldDB" id="A0A895Y5B3"/>